<protein>
    <submittedName>
        <fullName evidence="1">Helix-turn-helix transcriptional regulator</fullName>
    </submittedName>
</protein>
<accession>A0AC61S3Z6</accession>
<gene>
    <name evidence="1" type="ORF">E5990_08425</name>
</gene>
<evidence type="ECO:0000313" key="1">
    <source>
        <dbReference type="EMBL" id="THG46126.1"/>
    </source>
</evidence>
<evidence type="ECO:0000313" key="2">
    <source>
        <dbReference type="Proteomes" id="UP000305401"/>
    </source>
</evidence>
<name>A0AC61S3Z6_9BACT</name>
<proteinExistence type="predicted"/>
<sequence length="282" mass="33223">MAINNKEEINPIKLIFNYNNIFYSFFYDDFSGCIHRSREYALNYVYSGEMILDNGNEQIKVRKGQCVFIPRDHHITMYKKTYNGERYCGIFLMFTRNFLREMHIKLGYNKKTISAEKTSNSVVILPDTVELESLFASMKPYLNPEVKPKDEFMELKLQEGLMALLSIDMRFAPIIFDFNEPWKIDILDFMENNYTSNLSIEEIAHYTGRSLATFKRDFKKISNLTPEKWLIRKRLEKAYELMQQGKKKVVEVYAEVGFRNPSHFSTAFKKHFGIPPTAVKEV</sequence>
<dbReference type="Proteomes" id="UP000305401">
    <property type="component" value="Unassembled WGS sequence"/>
</dbReference>
<organism evidence="1 2">
    <name type="scientific">Muribaculum caecicola</name>
    <dbReference type="NCBI Taxonomy" id="3038144"/>
    <lineage>
        <taxon>Bacteria</taxon>
        <taxon>Pseudomonadati</taxon>
        <taxon>Bacteroidota</taxon>
        <taxon>Bacteroidia</taxon>
        <taxon>Bacteroidales</taxon>
        <taxon>Muribaculaceae</taxon>
        <taxon>Muribaculum</taxon>
    </lineage>
</organism>
<reference evidence="1" key="1">
    <citation type="submission" date="2019-04" db="EMBL/GenBank/DDBJ databases">
        <title>Microbes associate with the intestines of laboratory mice.</title>
        <authorList>
            <person name="Navarre W."/>
            <person name="Wong E."/>
            <person name="Huang K.C."/>
            <person name="Tropini C."/>
            <person name="Ng K."/>
            <person name="Yu B."/>
        </authorList>
    </citation>
    <scope>NUCLEOTIDE SEQUENCE</scope>
    <source>
        <strain evidence="1">NM86_A22</strain>
    </source>
</reference>
<comment type="caution">
    <text evidence="1">The sequence shown here is derived from an EMBL/GenBank/DDBJ whole genome shotgun (WGS) entry which is preliminary data.</text>
</comment>
<dbReference type="EMBL" id="SSTG01000113">
    <property type="protein sequence ID" value="THG46126.1"/>
    <property type="molecule type" value="Genomic_DNA"/>
</dbReference>
<keyword evidence="2" id="KW-1185">Reference proteome</keyword>